<keyword evidence="6" id="KW-0804">Transcription</keyword>
<dbReference type="InterPro" id="IPR047512">
    <property type="entry name" value="FH_FOXJ1"/>
</dbReference>
<dbReference type="PROSITE" id="PS50039">
    <property type="entry name" value="FORK_HEAD_3"/>
    <property type="match status" value="1"/>
</dbReference>
<evidence type="ECO:0000313" key="14">
    <source>
        <dbReference type="Proteomes" id="UP000526602"/>
    </source>
</evidence>
<dbReference type="CDD" id="cd20023">
    <property type="entry name" value="FH_FOXJ1"/>
    <property type="match status" value="1"/>
</dbReference>
<dbReference type="GO" id="GO:0000981">
    <property type="term" value="F:DNA-binding transcription factor activity, RNA polymerase II-specific"/>
    <property type="evidence" value="ECO:0007669"/>
    <property type="project" value="TreeGrafter"/>
</dbReference>
<gene>
    <name evidence="13" type="primary">Foxj1b</name>
    <name evidence="13" type="ORF">ORTSPA_R07143</name>
</gene>
<evidence type="ECO:0000256" key="3">
    <source>
        <dbReference type="ARBA" id="ARBA00023015"/>
    </source>
</evidence>
<dbReference type="PRINTS" id="PR00053">
    <property type="entry name" value="FORKHEAD"/>
</dbReference>
<dbReference type="Gene3D" id="1.10.10.10">
    <property type="entry name" value="Winged helix-like DNA-binding domain superfamily/Winged helix DNA-binding domain"/>
    <property type="match status" value="1"/>
</dbReference>
<proteinExistence type="inferred from homology"/>
<sequence>PPPPTGDSDYRSNAHAKPPFSYATLICMAMEASKEPKTTLAAICKWISDNFCYFRRADPTWQRSIRHNLCINKRFVKVPREKGEPGRGAFWKLHPRYAEQLGNSTLRERRRLPEHIPAARQESRRVRSPAARICGSRSRLEVGAELQRLLREFEEFESGQNGSAAEKGAGQQLPQPRAEPEVSGLEQSELTELKGSADWEDLLNPRPEQGEFPTLGHPELPPPVQPGAFPLRREGQGQQQILPGASPGKPGLDETLMATAFLEAAWPQESGENLPDCALLEQGAGNTQGSLLEGDAMDWESLSHL</sequence>
<protein>
    <recommendedName>
        <fullName evidence="9">Forkhead box protein G1</fullName>
    </recommendedName>
</protein>
<feature type="DNA-binding region" description="Fork-head" evidence="10">
    <location>
        <begin position="17"/>
        <end position="111"/>
    </location>
</feature>
<name>A0A7K8GMF5_ORTSP</name>
<evidence type="ECO:0000313" key="13">
    <source>
        <dbReference type="EMBL" id="NXC05532.1"/>
    </source>
</evidence>
<keyword evidence="7 10" id="KW-0539">Nucleus</keyword>
<dbReference type="PANTHER" id="PTHR46805:SF1">
    <property type="entry name" value="FORKHEAD BOX PROTEIN J1"/>
    <property type="match status" value="1"/>
</dbReference>
<evidence type="ECO:0000256" key="8">
    <source>
        <dbReference type="ARBA" id="ARBA00034770"/>
    </source>
</evidence>
<dbReference type="SUPFAM" id="SSF46785">
    <property type="entry name" value="Winged helix' DNA-binding domain"/>
    <property type="match status" value="1"/>
</dbReference>
<dbReference type="AlphaFoldDB" id="A0A7K8GMF5"/>
<dbReference type="InterPro" id="IPR047513">
    <property type="entry name" value="FOXJ1"/>
</dbReference>
<dbReference type="GO" id="GO:0030030">
    <property type="term" value="P:cell projection organization"/>
    <property type="evidence" value="ECO:0007669"/>
    <property type="project" value="UniProtKB-KW"/>
</dbReference>
<feature type="non-terminal residue" evidence="13">
    <location>
        <position position="1"/>
    </location>
</feature>
<dbReference type="Proteomes" id="UP000526602">
    <property type="component" value="Unassembled WGS sequence"/>
</dbReference>
<keyword evidence="4 10" id="KW-0238">DNA-binding</keyword>
<comment type="similarity">
    <text evidence="8">Belongs to the FOXJ1 family.</text>
</comment>
<feature type="domain" description="Fork-head" evidence="12">
    <location>
        <begin position="17"/>
        <end position="111"/>
    </location>
</feature>
<evidence type="ECO:0000259" key="12">
    <source>
        <dbReference type="PROSITE" id="PS50039"/>
    </source>
</evidence>
<dbReference type="GO" id="GO:0005634">
    <property type="term" value="C:nucleus"/>
    <property type="evidence" value="ECO:0007669"/>
    <property type="project" value="UniProtKB-SubCell"/>
</dbReference>
<comment type="caution">
    <text evidence="13">The sequence shown here is derived from an EMBL/GenBank/DDBJ whole genome shotgun (WGS) entry which is preliminary data.</text>
</comment>
<reference evidence="13 14" key="1">
    <citation type="submission" date="2019-09" db="EMBL/GenBank/DDBJ databases">
        <title>Bird 10,000 Genomes (B10K) Project - Family phase.</title>
        <authorList>
            <person name="Zhang G."/>
        </authorList>
    </citation>
    <scope>NUCLEOTIDE SEQUENCE [LARGE SCALE GENOMIC DNA]</scope>
    <source>
        <strain evidence="13">B10K-DU-029-32</strain>
        <tissue evidence="13">Liver or heart</tissue>
    </source>
</reference>
<keyword evidence="14" id="KW-1185">Reference proteome</keyword>
<organism evidence="13 14">
    <name type="scientific">Orthonyx spaldingii</name>
    <name type="common">Chowchilla</name>
    <dbReference type="NCBI Taxonomy" id="38397"/>
    <lineage>
        <taxon>Eukaryota</taxon>
        <taxon>Metazoa</taxon>
        <taxon>Chordata</taxon>
        <taxon>Craniata</taxon>
        <taxon>Vertebrata</taxon>
        <taxon>Euteleostomi</taxon>
        <taxon>Archelosauria</taxon>
        <taxon>Archosauria</taxon>
        <taxon>Dinosauria</taxon>
        <taxon>Saurischia</taxon>
        <taxon>Theropoda</taxon>
        <taxon>Coelurosauria</taxon>
        <taxon>Aves</taxon>
        <taxon>Neognathae</taxon>
        <taxon>Neoaves</taxon>
        <taxon>Telluraves</taxon>
        <taxon>Australaves</taxon>
        <taxon>Passeriformes</taxon>
        <taxon>Corvoidea</taxon>
        <taxon>Orthonychidae</taxon>
        <taxon>Orthonyx</taxon>
    </lineage>
</organism>
<dbReference type="InterPro" id="IPR001766">
    <property type="entry name" value="Fork_head_dom"/>
</dbReference>
<feature type="region of interest" description="Disordered" evidence="11">
    <location>
        <begin position="200"/>
        <end position="220"/>
    </location>
</feature>
<accession>A0A7K8GMF5</accession>
<feature type="non-terminal residue" evidence="13">
    <location>
        <position position="305"/>
    </location>
</feature>
<dbReference type="SMART" id="SM00339">
    <property type="entry name" value="FH"/>
    <property type="match status" value="1"/>
</dbReference>
<dbReference type="Pfam" id="PF00250">
    <property type="entry name" value="Forkhead"/>
    <property type="match status" value="1"/>
</dbReference>
<evidence type="ECO:0000256" key="6">
    <source>
        <dbReference type="ARBA" id="ARBA00023163"/>
    </source>
</evidence>
<evidence type="ECO:0000256" key="10">
    <source>
        <dbReference type="PROSITE-ProRule" id="PRU00089"/>
    </source>
</evidence>
<dbReference type="PROSITE" id="PS00657">
    <property type="entry name" value="FORK_HEAD_1"/>
    <property type="match status" value="1"/>
</dbReference>
<dbReference type="GO" id="GO:0000978">
    <property type="term" value="F:RNA polymerase II cis-regulatory region sequence-specific DNA binding"/>
    <property type="evidence" value="ECO:0007669"/>
    <property type="project" value="TreeGrafter"/>
</dbReference>
<evidence type="ECO:0000256" key="2">
    <source>
        <dbReference type="ARBA" id="ARBA00022794"/>
    </source>
</evidence>
<evidence type="ECO:0000256" key="5">
    <source>
        <dbReference type="ARBA" id="ARBA00023159"/>
    </source>
</evidence>
<evidence type="ECO:0000256" key="9">
    <source>
        <dbReference type="ARBA" id="ARBA00034868"/>
    </source>
</evidence>
<dbReference type="InterPro" id="IPR018122">
    <property type="entry name" value="TF_fork_head_CS_1"/>
</dbReference>
<comment type="subcellular location">
    <subcellularLocation>
        <location evidence="1 10">Nucleus</location>
    </subcellularLocation>
</comment>
<evidence type="ECO:0000256" key="11">
    <source>
        <dbReference type="SAM" id="MobiDB-lite"/>
    </source>
</evidence>
<dbReference type="InterPro" id="IPR036388">
    <property type="entry name" value="WH-like_DNA-bd_sf"/>
</dbReference>
<dbReference type="InterPro" id="IPR036390">
    <property type="entry name" value="WH_DNA-bd_sf"/>
</dbReference>
<dbReference type="PANTHER" id="PTHR46805">
    <property type="entry name" value="FORKHEAD BOX PROTEIN J1"/>
    <property type="match status" value="1"/>
</dbReference>
<evidence type="ECO:0000256" key="7">
    <source>
        <dbReference type="ARBA" id="ARBA00023242"/>
    </source>
</evidence>
<evidence type="ECO:0000256" key="1">
    <source>
        <dbReference type="ARBA" id="ARBA00004123"/>
    </source>
</evidence>
<feature type="region of interest" description="Disordered" evidence="11">
    <location>
        <begin position="157"/>
        <end position="188"/>
    </location>
</feature>
<keyword evidence="5" id="KW-0010">Activator</keyword>
<dbReference type="FunFam" id="1.10.10.10:FF:000135">
    <property type="entry name" value="forkhead box protein G1"/>
    <property type="match status" value="1"/>
</dbReference>
<keyword evidence="2" id="KW-0970">Cilium biogenesis/degradation</keyword>
<dbReference type="EMBL" id="VZTJ01003671">
    <property type="protein sequence ID" value="NXC05532.1"/>
    <property type="molecule type" value="Genomic_DNA"/>
</dbReference>
<keyword evidence="3" id="KW-0805">Transcription regulation</keyword>
<evidence type="ECO:0000256" key="4">
    <source>
        <dbReference type="ARBA" id="ARBA00023125"/>
    </source>
</evidence>